<name>A0A836CL89_9STRA</name>
<keyword evidence="7" id="KW-1185">Reference proteome</keyword>
<protein>
    <submittedName>
        <fullName evidence="6">S-adenosyl-L-methionine-dependent methyltransferase</fullName>
    </submittedName>
</protein>
<organism evidence="6 7">
    <name type="scientific">Tribonema minus</name>
    <dbReference type="NCBI Taxonomy" id="303371"/>
    <lineage>
        <taxon>Eukaryota</taxon>
        <taxon>Sar</taxon>
        <taxon>Stramenopiles</taxon>
        <taxon>Ochrophyta</taxon>
        <taxon>PX clade</taxon>
        <taxon>Xanthophyceae</taxon>
        <taxon>Tribonematales</taxon>
        <taxon>Tribonemataceae</taxon>
        <taxon>Tribonema</taxon>
    </lineage>
</organism>
<keyword evidence="2 6" id="KW-0489">Methyltransferase</keyword>
<reference evidence="6" key="1">
    <citation type="submission" date="2021-02" db="EMBL/GenBank/DDBJ databases">
        <title>First Annotated Genome of the Yellow-green Alga Tribonema minus.</title>
        <authorList>
            <person name="Mahan K.M."/>
        </authorList>
    </citation>
    <scope>NUCLEOTIDE SEQUENCE</scope>
    <source>
        <strain evidence="6">UTEX B ZZ1240</strain>
    </source>
</reference>
<dbReference type="Pfam" id="PF13649">
    <property type="entry name" value="Methyltransf_25"/>
    <property type="match status" value="1"/>
</dbReference>
<dbReference type="CDD" id="cd02440">
    <property type="entry name" value="AdoMet_MTases"/>
    <property type="match status" value="1"/>
</dbReference>
<sequence length="241" mass="26818">MERNGGSEDGEAAGTRKERIELPASNSDYSKREYWNTRFADEQEYDWLAGYKDIASILSELTPKGKDSRILLVGCGNSTLTKDMHDAGYRNLVSTDFSEVVIQAMQQRYGDLPGLRWEVMDMLNLQYPEGSFDMVLDKAAMDAITTAEGDMWDPDPAVIDAVHRMCTGVSRVLVPGGTFVQISFVQPHFRLPYLTGKRVGASVDYGWQCSKREIEGKVMPHFCYIMHKAEARTAAPAGGGT</sequence>
<accession>A0A836CL89</accession>
<dbReference type="GO" id="GO:0008168">
    <property type="term" value="F:methyltransferase activity"/>
    <property type="evidence" value="ECO:0007669"/>
    <property type="project" value="UniProtKB-KW"/>
</dbReference>
<feature type="region of interest" description="Disordered" evidence="4">
    <location>
        <begin position="1"/>
        <end position="24"/>
    </location>
</feature>
<keyword evidence="3 6" id="KW-0808">Transferase</keyword>
<dbReference type="Gene3D" id="3.40.50.150">
    <property type="entry name" value="Vaccinia Virus protein VP39"/>
    <property type="match status" value="1"/>
</dbReference>
<dbReference type="PANTHER" id="PTHR12176">
    <property type="entry name" value="SAM-DEPENDENT METHYLTRANSFERASE SUPERFAMILY PROTEIN"/>
    <property type="match status" value="1"/>
</dbReference>
<comment type="similarity">
    <text evidence="1">Belongs to the methyltransferase superfamily.</text>
</comment>
<dbReference type="Proteomes" id="UP000664859">
    <property type="component" value="Unassembled WGS sequence"/>
</dbReference>
<comment type="caution">
    <text evidence="6">The sequence shown here is derived from an EMBL/GenBank/DDBJ whole genome shotgun (WGS) entry which is preliminary data.</text>
</comment>
<dbReference type="InterPro" id="IPR029063">
    <property type="entry name" value="SAM-dependent_MTases_sf"/>
</dbReference>
<dbReference type="EMBL" id="JAFCMP010000050">
    <property type="protein sequence ID" value="KAG5189458.1"/>
    <property type="molecule type" value="Genomic_DNA"/>
</dbReference>
<gene>
    <name evidence="6" type="ORF">JKP88DRAFT_301865</name>
</gene>
<evidence type="ECO:0000256" key="3">
    <source>
        <dbReference type="ARBA" id="ARBA00022679"/>
    </source>
</evidence>
<dbReference type="FunFam" id="3.40.50.150:FF:000217">
    <property type="entry name" value="Methyltransferase protein 13"/>
    <property type="match status" value="1"/>
</dbReference>
<dbReference type="InterPro" id="IPR041698">
    <property type="entry name" value="Methyltransf_25"/>
</dbReference>
<feature type="domain" description="Methyltransferase" evidence="5">
    <location>
        <begin position="70"/>
        <end position="145"/>
    </location>
</feature>
<evidence type="ECO:0000256" key="4">
    <source>
        <dbReference type="SAM" id="MobiDB-lite"/>
    </source>
</evidence>
<dbReference type="PANTHER" id="PTHR12176:SF80">
    <property type="entry name" value="EEF1A LYSINE METHYLTRANSFERASE 4"/>
    <property type="match status" value="1"/>
</dbReference>
<dbReference type="AlphaFoldDB" id="A0A836CL89"/>
<evidence type="ECO:0000256" key="1">
    <source>
        <dbReference type="ARBA" id="ARBA00008361"/>
    </source>
</evidence>
<dbReference type="SUPFAM" id="SSF53335">
    <property type="entry name" value="S-adenosyl-L-methionine-dependent methyltransferases"/>
    <property type="match status" value="1"/>
</dbReference>
<evidence type="ECO:0000256" key="2">
    <source>
        <dbReference type="ARBA" id="ARBA00022603"/>
    </source>
</evidence>
<dbReference type="GO" id="GO:0032259">
    <property type="term" value="P:methylation"/>
    <property type="evidence" value="ECO:0007669"/>
    <property type="project" value="UniProtKB-KW"/>
</dbReference>
<dbReference type="OrthoDB" id="411785at2759"/>
<dbReference type="InterPro" id="IPR051419">
    <property type="entry name" value="Lys/N-term_MeTrsfase_sf"/>
</dbReference>
<evidence type="ECO:0000259" key="5">
    <source>
        <dbReference type="Pfam" id="PF13649"/>
    </source>
</evidence>
<evidence type="ECO:0000313" key="7">
    <source>
        <dbReference type="Proteomes" id="UP000664859"/>
    </source>
</evidence>
<evidence type="ECO:0000313" key="6">
    <source>
        <dbReference type="EMBL" id="KAG5189458.1"/>
    </source>
</evidence>
<proteinExistence type="inferred from homology"/>